<comment type="caution">
    <text evidence="1">The sequence shown here is derived from an EMBL/GenBank/DDBJ whole genome shotgun (WGS) entry which is preliminary data.</text>
</comment>
<dbReference type="Pfam" id="PF06718">
    <property type="entry name" value="DUF1203"/>
    <property type="match status" value="1"/>
</dbReference>
<gene>
    <name evidence="1" type="ORF">JN11_01204</name>
</gene>
<dbReference type="Proteomes" id="UP000317010">
    <property type="component" value="Unassembled WGS sequence"/>
</dbReference>
<name>A0A562U8W1_9SPHI</name>
<sequence>MNKFKIVPISRAYAQKIRSTMADDFDHEVTEKIATGLGPCRVSLKPFEKGIDKRLLLTHSPFELNNAYNQPGPVFINSDDVEEYNDVYRFPPEIKANKKSFPISLIGYNQEQQMVFTRLVGDDDIDELIPEIFEQNADIAYLHARNAQACCFICKIERVH</sequence>
<accession>A0A562U8W1</accession>
<dbReference type="AlphaFoldDB" id="A0A562U8W1"/>
<dbReference type="InterPro" id="IPR009593">
    <property type="entry name" value="DUF1203"/>
</dbReference>
<evidence type="ECO:0000313" key="2">
    <source>
        <dbReference type="Proteomes" id="UP000317010"/>
    </source>
</evidence>
<proteinExistence type="predicted"/>
<dbReference type="OrthoDB" id="5953307at2"/>
<keyword evidence="2" id="KW-1185">Reference proteome</keyword>
<organism evidence="1 2">
    <name type="scientific">Mucilaginibacter frigoritolerans</name>
    <dbReference type="NCBI Taxonomy" id="652788"/>
    <lineage>
        <taxon>Bacteria</taxon>
        <taxon>Pseudomonadati</taxon>
        <taxon>Bacteroidota</taxon>
        <taxon>Sphingobacteriia</taxon>
        <taxon>Sphingobacteriales</taxon>
        <taxon>Sphingobacteriaceae</taxon>
        <taxon>Mucilaginibacter</taxon>
    </lineage>
</organism>
<dbReference type="RefSeq" id="WP_144910601.1">
    <property type="nucleotide sequence ID" value="NZ_VLLI01000003.1"/>
</dbReference>
<protein>
    <submittedName>
        <fullName evidence="1">Uncharacterized protein DUF1203</fullName>
    </submittedName>
</protein>
<dbReference type="PIRSF" id="PIRSF034110">
    <property type="entry name" value="DUF1203"/>
    <property type="match status" value="1"/>
</dbReference>
<dbReference type="EMBL" id="VLLI01000003">
    <property type="protein sequence ID" value="TWJ02232.1"/>
    <property type="molecule type" value="Genomic_DNA"/>
</dbReference>
<evidence type="ECO:0000313" key="1">
    <source>
        <dbReference type="EMBL" id="TWJ02232.1"/>
    </source>
</evidence>
<reference evidence="1 2" key="1">
    <citation type="submission" date="2019-07" db="EMBL/GenBank/DDBJ databases">
        <title>Genomic Encyclopedia of Archaeal and Bacterial Type Strains, Phase II (KMG-II): from individual species to whole genera.</title>
        <authorList>
            <person name="Goeker M."/>
        </authorList>
    </citation>
    <scope>NUCLEOTIDE SEQUENCE [LARGE SCALE GENOMIC DNA]</scope>
    <source>
        <strain evidence="1 2">ATCC BAA-1854</strain>
    </source>
</reference>